<keyword evidence="3" id="KW-0560">Oxidoreductase</keyword>
<dbReference type="KEGG" id="rml:FF011L_46190"/>
<evidence type="ECO:0000313" key="4">
    <source>
        <dbReference type="Proteomes" id="UP000320672"/>
    </source>
</evidence>
<gene>
    <name evidence="3" type="primary">afr_9</name>
    <name evidence="3" type="ORF">FF011L_46190</name>
</gene>
<protein>
    <submittedName>
        <fullName evidence="3">1,5-anhydro-D-fructose reductase</fullName>
        <ecNumber evidence="3">1.1.1.292</ecNumber>
    </submittedName>
</protein>
<dbReference type="PANTHER" id="PTHR43377:SF1">
    <property type="entry name" value="BILIVERDIN REDUCTASE A"/>
    <property type="match status" value="1"/>
</dbReference>
<feature type="domain" description="GFO/IDH/MocA-like oxidoreductase" evidence="2">
    <location>
        <begin position="146"/>
        <end position="270"/>
    </location>
</feature>
<dbReference type="PANTHER" id="PTHR43377">
    <property type="entry name" value="BILIVERDIN REDUCTASE A"/>
    <property type="match status" value="1"/>
</dbReference>
<dbReference type="SUPFAM" id="SSF55347">
    <property type="entry name" value="Glyceraldehyde-3-phosphate dehydrogenase-like, C-terminal domain"/>
    <property type="match status" value="1"/>
</dbReference>
<dbReference type="EMBL" id="CP036262">
    <property type="protein sequence ID" value="QDS95818.1"/>
    <property type="molecule type" value="Genomic_DNA"/>
</dbReference>
<accession>A0A517MLQ2</accession>
<proteinExistence type="predicted"/>
<dbReference type="InterPro" id="IPR051450">
    <property type="entry name" value="Gfo/Idh/MocA_Oxidoreductases"/>
</dbReference>
<organism evidence="3 4">
    <name type="scientific">Roseimaritima multifibrata</name>
    <dbReference type="NCBI Taxonomy" id="1930274"/>
    <lineage>
        <taxon>Bacteria</taxon>
        <taxon>Pseudomonadati</taxon>
        <taxon>Planctomycetota</taxon>
        <taxon>Planctomycetia</taxon>
        <taxon>Pirellulales</taxon>
        <taxon>Pirellulaceae</taxon>
        <taxon>Roseimaritima</taxon>
    </lineage>
</organism>
<dbReference type="Pfam" id="PF01408">
    <property type="entry name" value="GFO_IDH_MocA"/>
    <property type="match status" value="1"/>
</dbReference>
<dbReference type="Gene3D" id="3.40.50.720">
    <property type="entry name" value="NAD(P)-binding Rossmann-like Domain"/>
    <property type="match status" value="1"/>
</dbReference>
<dbReference type="GO" id="GO:0000166">
    <property type="term" value="F:nucleotide binding"/>
    <property type="evidence" value="ECO:0007669"/>
    <property type="project" value="InterPro"/>
</dbReference>
<dbReference type="GO" id="GO:0033712">
    <property type="term" value="F:1,5-anhydro-D-fructose reductase (1,5-anhydro-D-mannitol-forming) activity"/>
    <property type="evidence" value="ECO:0007669"/>
    <property type="project" value="UniProtKB-EC"/>
</dbReference>
<dbReference type="SUPFAM" id="SSF51735">
    <property type="entry name" value="NAD(P)-binding Rossmann-fold domains"/>
    <property type="match status" value="1"/>
</dbReference>
<dbReference type="InterPro" id="IPR000683">
    <property type="entry name" value="Gfo/Idh/MocA-like_OxRdtase_N"/>
</dbReference>
<dbReference type="InterPro" id="IPR036291">
    <property type="entry name" value="NAD(P)-bd_dom_sf"/>
</dbReference>
<evidence type="ECO:0000259" key="1">
    <source>
        <dbReference type="Pfam" id="PF01408"/>
    </source>
</evidence>
<dbReference type="AlphaFoldDB" id="A0A517MLQ2"/>
<feature type="domain" description="Gfo/Idh/MocA-like oxidoreductase N-terminal" evidence="1">
    <location>
        <begin position="22"/>
        <end position="137"/>
    </location>
</feature>
<keyword evidence="4" id="KW-1185">Reference proteome</keyword>
<dbReference type="InterPro" id="IPR055170">
    <property type="entry name" value="GFO_IDH_MocA-like_dom"/>
</dbReference>
<name>A0A517MLQ2_9BACT</name>
<evidence type="ECO:0000313" key="3">
    <source>
        <dbReference type="EMBL" id="QDS95818.1"/>
    </source>
</evidence>
<dbReference type="EC" id="1.1.1.292" evidence="3"/>
<dbReference type="RefSeq" id="WP_218932793.1">
    <property type="nucleotide sequence ID" value="NZ_CP036262.1"/>
</dbReference>
<dbReference type="Proteomes" id="UP000320672">
    <property type="component" value="Chromosome"/>
</dbReference>
<sequence length="349" mass="38304">MHPAKAECDRVKHLCEEPALQTLIVGYGSIGKRHAQNVRSLIPNAELTILRHRRPPGSDPASAVAARVVYDIQDALSYSPQLAIIASPAPMHIETAIQLANHGVHLLVEKPLSDQLVGIDELLSICQARKTVLLVGYTLRFSQPLQTVRRAIAEGQIGRLLGIHAEVGQYLPDWRPHADYRQSVTAQQSLGGGALLELSHEIDYVRWIAGNVRSLHATAQTLSDLEIDVEDWAELDLQFESGVSGHVHVDMVQRFPVRCGKAIGTHGTLEWDLMSQQVHINSIDSDSKVKLGNHSGTDRNLIYEELVRHFLDCIEGNAQPVCTGADGRAVLEIVLAAKKSAQTGERIDL</sequence>
<dbReference type="Gene3D" id="3.30.360.10">
    <property type="entry name" value="Dihydrodipicolinate Reductase, domain 2"/>
    <property type="match status" value="1"/>
</dbReference>
<dbReference type="Pfam" id="PF22725">
    <property type="entry name" value="GFO_IDH_MocA_C3"/>
    <property type="match status" value="1"/>
</dbReference>
<reference evidence="3 4" key="1">
    <citation type="submission" date="2019-02" db="EMBL/GenBank/DDBJ databases">
        <title>Deep-cultivation of Planctomycetes and their phenomic and genomic characterization uncovers novel biology.</title>
        <authorList>
            <person name="Wiegand S."/>
            <person name="Jogler M."/>
            <person name="Boedeker C."/>
            <person name="Pinto D."/>
            <person name="Vollmers J."/>
            <person name="Rivas-Marin E."/>
            <person name="Kohn T."/>
            <person name="Peeters S.H."/>
            <person name="Heuer A."/>
            <person name="Rast P."/>
            <person name="Oberbeckmann S."/>
            <person name="Bunk B."/>
            <person name="Jeske O."/>
            <person name="Meyerdierks A."/>
            <person name="Storesund J.E."/>
            <person name="Kallscheuer N."/>
            <person name="Luecker S."/>
            <person name="Lage O.M."/>
            <person name="Pohl T."/>
            <person name="Merkel B.J."/>
            <person name="Hornburger P."/>
            <person name="Mueller R.-W."/>
            <person name="Bruemmer F."/>
            <person name="Labrenz M."/>
            <person name="Spormann A.M."/>
            <person name="Op den Camp H."/>
            <person name="Overmann J."/>
            <person name="Amann R."/>
            <person name="Jetten M.S.M."/>
            <person name="Mascher T."/>
            <person name="Medema M.H."/>
            <person name="Devos D.P."/>
            <person name="Kaster A.-K."/>
            <person name="Ovreas L."/>
            <person name="Rohde M."/>
            <person name="Galperin M.Y."/>
            <person name="Jogler C."/>
        </authorList>
    </citation>
    <scope>NUCLEOTIDE SEQUENCE [LARGE SCALE GENOMIC DNA]</scope>
    <source>
        <strain evidence="3 4">FF011L</strain>
    </source>
</reference>
<evidence type="ECO:0000259" key="2">
    <source>
        <dbReference type="Pfam" id="PF22725"/>
    </source>
</evidence>